<evidence type="ECO:0000313" key="2">
    <source>
        <dbReference type="Proteomes" id="UP001600165"/>
    </source>
</evidence>
<protein>
    <submittedName>
        <fullName evidence="1">DUF4926 domain-containing protein</fullName>
    </submittedName>
</protein>
<proteinExistence type="predicted"/>
<keyword evidence="2" id="KW-1185">Reference proteome</keyword>
<comment type="caution">
    <text evidence="1">The sequence shown here is derived from an EMBL/GenBank/DDBJ whole genome shotgun (WGS) entry which is preliminary data.</text>
</comment>
<evidence type="ECO:0000313" key="1">
    <source>
        <dbReference type="EMBL" id="MFE4108422.1"/>
    </source>
</evidence>
<sequence>MSIKTIQLHDMVALTEDTQAQRFPSGEKILLRRGQVGTVVEELEQGKAFEIEFAQIDGQAYAMLPVTAEKLMQLYYEPIELATAS</sequence>
<gene>
    <name evidence="1" type="ORF">ACFVKH_19250</name>
</gene>
<dbReference type="Proteomes" id="UP001600165">
    <property type="component" value="Unassembled WGS sequence"/>
</dbReference>
<dbReference type="InterPro" id="IPR032568">
    <property type="entry name" value="DUF4926"/>
</dbReference>
<reference evidence="1 2" key="1">
    <citation type="submission" date="2024-10" db="EMBL/GenBank/DDBJ databases">
        <authorList>
            <person name="Ratan Roy A."/>
            <person name="Morales Sandoval P.H."/>
            <person name="De Los Santos Villalobos S."/>
            <person name="Chakraborty S."/>
            <person name="Mukherjee J."/>
        </authorList>
    </citation>
    <scope>NUCLEOTIDE SEQUENCE [LARGE SCALE GENOMIC DNA]</scope>
    <source>
        <strain evidence="1 2">S1</strain>
    </source>
</reference>
<organism evidence="1 2">
    <name type="scientific">Almyronema epifaneia S1</name>
    <dbReference type="NCBI Taxonomy" id="2991925"/>
    <lineage>
        <taxon>Bacteria</taxon>
        <taxon>Bacillati</taxon>
        <taxon>Cyanobacteriota</taxon>
        <taxon>Cyanophyceae</taxon>
        <taxon>Nodosilineales</taxon>
        <taxon>Nodosilineaceae</taxon>
        <taxon>Almyronema</taxon>
        <taxon>Almyronema epifaneia</taxon>
    </lineage>
</organism>
<dbReference type="RefSeq" id="WP_377968053.1">
    <property type="nucleotide sequence ID" value="NZ_JBHZOL010000110.1"/>
</dbReference>
<accession>A0ABW6IJM9</accession>
<dbReference type="EMBL" id="JBHZOL010000110">
    <property type="protein sequence ID" value="MFE4108422.1"/>
    <property type="molecule type" value="Genomic_DNA"/>
</dbReference>
<dbReference type="Pfam" id="PF16277">
    <property type="entry name" value="DUF4926"/>
    <property type="match status" value="1"/>
</dbReference>
<name>A0ABW6IJM9_9CYAN</name>